<dbReference type="PANTHER" id="PTHR43194">
    <property type="entry name" value="HYDROLASE ALPHA/BETA FOLD FAMILY"/>
    <property type="match status" value="1"/>
</dbReference>
<keyword evidence="3" id="KW-1185">Reference proteome</keyword>
<dbReference type="InterPro" id="IPR000073">
    <property type="entry name" value="AB_hydrolase_1"/>
</dbReference>
<dbReference type="GO" id="GO:0016787">
    <property type="term" value="F:hydrolase activity"/>
    <property type="evidence" value="ECO:0007669"/>
    <property type="project" value="UniProtKB-KW"/>
</dbReference>
<dbReference type="PRINTS" id="PR00111">
    <property type="entry name" value="ABHYDROLASE"/>
</dbReference>
<accession>A0ABR7SLT2</accession>
<name>A0ABR7SLT2_9ACTN</name>
<evidence type="ECO:0000313" key="3">
    <source>
        <dbReference type="Proteomes" id="UP000642284"/>
    </source>
</evidence>
<gene>
    <name evidence="2" type="ORF">H9Y04_28025</name>
</gene>
<dbReference type="SUPFAM" id="SSF53474">
    <property type="entry name" value="alpha/beta-Hydrolases"/>
    <property type="match status" value="1"/>
</dbReference>
<dbReference type="PANTHER" id="PTHR43194:SF2">
    <property type="entry name" value="PEROXISOMAL MEMBRANE PROTEIN LPX1"/>
    <property type="match status" value="1"/>
</dbReference>
<proteinExistence type="predicted"/>
<feature type="domain" description="AB hydrolase-1" evidence="1">
    <location>
        <begin position="26"/>
        <end position="140"/>
    </location>
</feature>
<keyword evidence="2" id="KW-0378">Hydrolase</keyword>
<organism evidence="2 3">
    <name type="scientific">Streptomyces polyasparticus</name>
    <dbReference type="NCBI Taxonomy" id="2767826"/>
    <lineage>
        <taxon>Bacteria</taxon>
        <taxon>Bacillati</taxon>
        <taxon>Actinomycetota</taxon>
        <taxon>Actinomycetes</taxon>
        <taxon>Kitasatosporales</taxon>
        <taxon>Streptomycetaceae</taxon>
        <taxon>Streptomyces</taxon>
    </lineage>
</organism>
<dbReference type="InterPro" id="IPR029058">
    <property type="entry name" value="AB_hydrolase_fold"/>
</dbReference>
<comment type="caution">
    <text evidence="2">The sequence shown here is derived from an EMBL/GenBank/DDBJ whole genome shotgun (WGS) entry which is preliminary data.</text>
</comment>
<dbReference type="Proteomes" id="UP000642284">
    <property type="component" value="Unassembled WGS sequence"/>
</dbReference>
<dbReference type="Gene3D" id="3.40.50.1820">
    <property type="entry name" value="alpha/beta hydrolase"/>
    <property type="match status" value="1"/>
</dbReference>
<dbReference type="Pfam" id="PF00561">
    <property type="entry name" value="Abhydrolase_1"/>
    <property type="match status" value="1"/>
</dbReference>
<protein>
    <submittedName>
        <fullName evidence="2">Alpha/beta hydrolase</fullName>
    </submittedName>
</protein>
<evidence type="ECO:0000259" key="1">
    <source>
        <dbReference type="Pfam" id="PF00561"/>
    </source>
</evidence>
<sequence>MVWGERVVVRDGVRLVCRDWGGDGVPLVLLHGLAGHAGEWDEAARALRDLYRVVALDQRGHGASSRLPGDVSRAAYVADVVAVVRELGLERPVLVGQSLGGHTALLTAAAHPDLARGLVLVEAAPGDASPRTPEEIGAWLDAWPVPFASREDARAYFGGGPAGEGWAAGLEDTGDGLRPRFDRDVMVASLAEIGERSFRAQWPQVGCPALVVLGERSFVPAADVDAMLAARPRTWAASVPGAGHDLHLERPDALLGVVGPFLEGLD</sequence>
<reference evidence="2 3" key="1">
    <citation type="submission" date="2020-08" db="EMBL/GenBank/DDBJ databases">
        <title>Genemic of Streptomyces polyaspartic.</title>
        <authorList>
            <person name="Liu W."/>
        </authorList>
    </citation>
    <scope>NUCLEOTIDE SEQUENCE [LARGE SCALE GENOMIC DNA]</scope>
    <source>
        <strain evidence="2 3">TRM66268-LWL</strain>
    </source>
</reference>
<dbReference type="InterPro" id="IPR050228">
    <property type="entry name" value="Carboxylesterase_BioH"/>
</dbReference>
<dbReference type="RefSeq" id="WP_187816850.1">
    <property type="nucleotide sequence ID" value="NZ_JACTVJ010000014.1"/>
</dbReference>
<evidence type="ECO:0000313" key="2">
    <source>
        <dbReference type="EMBL" id="MBC9716388.1"/>
    </source>
</evidence>
<dbReference type="EMBL" id="JACTVJ010000014">
    <property type="protein sequence ID" value="MBC9716388.1"/>
    <property type="molecule type" value="Genomic_DNA"/>
</dbReference>